<comment type="subunit">
    <text evidence="8">Component of the replication restart primosome.</text>
</comment>
<feature type="binding site" evidence="8">
    <location>
        <position position="409"/>
    </location>
    <ligand>
        <name>Zn(2+)</name>
        <dbReference type="ChEBI" id="CHEBI:29105"/>
        <label>2</label>
    </ligand>
</feature>
<feature type="domain" description="Primosomal protein N' 3' DNA-binding" evidence="9">
    <location>
        <begin position="36"/>
        <end position="126"/>
    </location>
</feature>
<evidence type="ECO:0000256" key="8">
    <source>
        <dbReference type="HAMAP-Rule" id="MF_00983"/>
    </source>
</evidence>
<feature type="binding site" evidence="8">
    <location>
        <position position="397"/>
    </location>
    <ligand>
        <name>Zn(2+)</name>
        <dbReference type="ChEBI" id="CHEBI:29105"/>
        <label>1</label>
    </ligand>
</feature>
<feature type="binding site" evidence="8">
    <location>
        <position position="435"/>
    </location>
    <ligand>
        <name>Zn(2+)</name>
        <dbReference type="ChEBI" id="CHEBI:29105"/>
        <label>1</label>
    </ligand>
</feature>
<dbReference type="InterPro" id="IPR027417">
    <property type="entry name" value="P-loop_NTPase"/>
</dbReference>
<dbReference type="EMBL" id="BAAARB010000010">
    <property type="protein sequence ID" value="GAA2381235.1"/>
    <property type="molecule type" value="Genomic_DNA"/>
</dbReference>
<accession>A0ABN3HIN0</accession>
<feature type="binding site" evidence="8">
    <location>
        <position position="406"/>
    </location>
    <ligand>
        <name>Zn(2+)</name>
        <dbReference type="ChEBI" id="CHEBI:29105"/>
        <label>2</label>
    </ligand>
</feature>
<evidence type="ECO:0000256" key="5">
    <source>
        <dbReference type="ARBA" id="ARBA00022833"/>
    </source>
</evidence>
<dbReference type="PANTHER" id="PTHR30580:SF0">
    <property type="entry name" value="PRIMOSOMAL PROTEIN N"/>
    <property type="match status" value="1"/>
</dbReference>
<evidence type="ECO:0000313" key="10">
    <source>
        <dbReference type="EMBL" id="GAA2381235.1"/>
    </source>
</evidence>
<sequence length="676" mass="71957">MTAETERVAAKPPRNQRVAAPQRPVARVLPMLGLAHLDRPFDYLVDAKTDADAQPGVRVRVRFAGRLVDGYLLERLDRSEHEGALSWLDRVVSPEPVLTPELAALCRAVADRYAGTMADVLRLAIPPRHARVEKEAASHDVARPIAEPAAAGWDVYDSGRSFIEQAVAGGHPHACWQALPGEDVAARLAELAASVAASGRGVVIVVPDQRDLDRLEAACEPLLGDACVTLAAGLGPTARYRRWLSALRGRARVVIGTRSAVFAPVVDLGLVVVFDDGDDSLDEPRSPYPHPREVAVLRAHGSGAALLIGGHSRTTDAQALVESGWAFDVVAPRAAVREAMPRVDGLSDEDRRVAGDPMARTARIPAIAFDAARRALAADQAVLFSVPRRGYLPSVACARCRAHARCRACNGPLQMSERGDLACRWCGRPENRFVCPVCAGTAVRALMIGDRRTAEELGRAFRGVPIVTSSGDKIVDEVPAGPRVVIATPGAAPRAPGGYGAAVLLDTWAQLDREDLRAAEEAVRAWMAVATLVRPRAEGGRVVVVADAAASPVQALIRWDPVGFATAELRQRLELKFPPAVTMASVDGPPAAVSAFLDLLTMPPEAETLGPVPLPAGVRRPAGLDESGPVDRMLLRTPRSAGRSLAEALRNAQALRNARHDDTAGIRVQVDPSTIG</sequence>
<feature type="binding site" evidence="8">
    <location>
        <position position="400"/>
    </location>
    <ligand>
        <name>Zn(2+)</name>
        <dbReference type="ChEBI" id="CHEBI:29105"/>
        <label>1</label>
    </ligand>
</feature>
<evidence type="ECO:0000313" key="11">
    <source>
        <dbReference type="Proteomes" id="UP001501170"/>
    </source>
</evidence>
<comment type="cofactor">
    <cofactor evidence="8">
        <name>Zn(2+)</name>
        <dbReference type="ChEBI" id="CHEBI:29105"/>
    </cofactor>
    <text evidence="8">Binds 2 zinc ions per subunit.</text>
</comment>
<evidence type="ECO:0000256" key="2">
    <source>
        <dbReference type="ARBA" id="ARBA00022705"/>
    </source>
</evidence>
<comment type="caution">
    <text evidence="10">The sequence shown here is derived from an EMBL/GenBank/DDBJ whole genome shotgun (WGS) entry which is preliminary data.</text>
</comment>
<name>A0ABN3HIN0_9ACTN</name>
<feature type="binding site" evidence="8">
    <location>
        <position position="438"/>
    </location>
    <ligand>
        <name>Zn(2+)</name>
        <dbReference type="ChEBI" id="CHEBI:29105"/>
        <label>1</label>
    </ligand>
</feature>
<comment type="function">
    <text evidence="8">Initiates the restart of stalled replication forks, which reloads the replicative helicase on sites other than the origin of replication. Recognizes and binds to abandoned replication forks and remodels them to uncover a helicase loading site. Promotes assembly of the primosome at these replication forks.</text>
</comment>
<gene>
    <name evidence="8" type="primary">priA</name>
    <name evidence="10" type="ORF">GCM10009855_21630</name>
</gene>
<comment type="caution">
    <text evidence="8">As this protein does not have any detectable helicase domains, it probably does not have helicase activity.</text>
</comment>
<dbReference type="PANTHER" id="PTHR30580">
    <property type="entry name" value="PRIMOSOMAL PROTEIN N"/>
    <property type="match status" value="1"/>
</dbReference>
<evidence type="ECO:0000256" key="4">
    <source>
        <dbReference type="ARBA" id="ARBA00022741"/>
    </source>
</evidence>
<keyword evidence="11" id="KW-1185">Reference proteome</keyword>
<dbReference type="Pfam" id="PF17764">
    <property type="entry name" value="PriA_3primeBD"/>
    <property type="match status" value="1"/>
</dbReference>
<dbReference type="Proteomes" id="UP001501170">
    <property type="component" value="Unassembled WGS sequence"/>
</dbReference>
<dbReference type="InterPro" id="IPR005259">
    <property type="entry name" value="PriA"/>
</dbReference>
<keyword evidence="1 8" id="KW-0639">Primosome</keyword>
<evidence type="ECO:0000259" key="9">
    <source>
        <dbReference type="Pfam" id="PF17764"/>
    </source>
</evidence>
<evidence type="ECO:0000256" key="6">
    <source>
        <dbReference type="ARBA" id="ARBA00022840"/>
    </source>
</evidence>
<keyword evidence="3 8" id="KW-0479">Metal-binding</keyword>
<dbReference type="Gene3D" id="3.40.1440.60">
    <property type="entry name" value="PriA, 3(prime) DNA-binding domain"/>
    <property type="match status" value="1"/>
</dbReference>
<comment type="similarity">
    <text evidence="8">Belongs to the helicase family. PriA subfamily.</text>
</comment>
<dbReference type="RefSeq" id="WP_222110814.1">
    <property type="nucleotide sequence ID" value="NZ_BAAARB010000010.1"/>
</dbReference>
<feature type="binding site" evidence="8">
    <location>
        <position position="423"/>
    </location>
    <ligand>
        <name>Zn(2+)</name>
        <dbReference type="ChEBI" id="CHEBI:29105"/>
        <label>2</label>
    </ligand>
</feature>
<evidence type="ECO:0000256" key="7">
    <source>
        <dbReference type="ARBA" id="ARBA00023125"/>
    </source>
</evidence>
<reference evidence="10 11" key="1">
    <citation type="journal article" date="2019" name="Int. J. Syst. Evol. Microbiol.">
        <title>The Global Catalogue of Microorganisms (GCM) 10K type strain sequencing project: providing services to taxonomists for standard genome sequencing and annotation.</title>
        <authorList>
            <consortium name="The Broad Institute Genomics Platform"/>
            <consortium name="The Broad Institute Genome Sequencing Center for Infectious Disease"/>
            <person name="Wu L."/>
            <person name="Ma J."/>
        </authorList>
    </citation>
    <scope>NUCLEOTIDE SEQUENCE [LARGE SCALE GENOMIC DNA]</scope>
    <source>
        <strain evidence="10 11">JCM 16227</strain>
    </source>
</reference>
<keyword evidence="2 8" id="KW-0235">DNA replication</keyword>
<evidence type="ECO:0000256" key="3">
    <source>
        <dbReference type="ARBA" id="ARBA00022723"/>
    </source>
</evidence>
<keyword evidence="6 8" id="KW-0067">ATP-binding</keyword>
<keyword evidence="4 8" id="KW-0547">Nucleotide-binding</keyword>
<dbReference type="Gene3D" id="3.40.50.300">
    <property type="entry name" value="P-loop containing nucleotide triphosphate hydrolases"/>
    <property type="match status" value="1"/>
</dbReference>
<proteinExistence type="inferred from homology"/>
<dbReference type="HAMAP" id="MF_00983">
    <property type="entry name" value="PriA"/>
    <property type="match status" value="1"/>
</dbReference>
<keyword evidence="5 8" id="KW-0862">Zinc</keyword>
<keyword evidence="7 8" id="KW-0238">DNA-binding</keyword>
<feature type="binding site" evidence="8">
    <location>
        <position position="426"/>
    </location>
    <ligand>
        <name>Zn(2+)</name>
        <dbReference type="ChEBI" id="CHEBI:29105"/>
        <label>2</label>
    </ligand>
</feature>
<dbReference type="InterPro" id="IPR041222">
    <property type="entry name" value="PriA_3primeBD"/>
</dbReference>
<protein>
    <recommendedName>
        <fullName evidence="8">Probable replication restart protein PriA</fullName>
    </recommendedName>
    <alternativeName>
        <fullName evidence="8">Putative ATP-dependent DNA helicase PriA</fullName>
    </alternativeName>
</protein>
<dbReference type="InterPro" id="IPR042115">
    <property type="entry name" value="PriA_3primeBD_sf"/>
</dbReference>
<organism evidence="10 11">
    <name type="scientific">Gordonia cholesterolivorans</name>
    <dbReference type="NCBI Taxonomy" id="559625"/>
    <lineage>
        <taxon>Bacteria</taxon>
        <taxon>Bacillati</taxon>
        <taxon>Actinomycetota</taxon>
        <taxon>Actinomycetes</taxon>
        <taxon>Mycobacteriales</taxon>
        <taxon>Gordoniaceae</taxon>
        <taxon>Gordonia</taxon>
    </lineage>
</organism>
<evidence type="ECO:0000256" key="1">
    <source>
        <dbReference type="ARBA" id="ARBA00022515"/>
    </source>
</evidence>